<sequence length="162" mass="18357">MSSIDRIVERQILAAQEKGLFDDLPGAGKPLRDLGGPRDENWWLRQYMMREGIDGVAFLPPALALRREAEDLLSRIPAMATETSVRQAVAELNVRIGDALAKPAGEGPSMTLMQLDADQIVIGWRAARTPQRPEPAERPPDPRRRRRLTHLTRWIRVRDHRA</sequence>
<protein>
    <recommendedName>
        <fullName evidence="1">DnaJ homologue subfamily C member 28 conserved domain-containing protein</fullName>
    </recommendedName>
</protein>
<dbReference type="EMBL" id="LT629710">
    <property type="protein sequence ID" value="SDO76530.1"/>
    <property type="molecule type" value="Genomic_DNA"/>
</dbReference>
<keyword evidence="3" id="KW-1185">Reference proteome</keyword>
<gene>
    <name evidence="2" type="ORF">SAMN04515671_1942</name>
</gene>
<dbReference type="RefSeq" id="WP_090481801.1">
    <property type="nucleotide sequence ID" value="NZ_LT629710.1"/>
</dbReference>
<dbReference type="OrthoDB" id="3395286at2"/>
<evidence type="ECO:0000259" key="1">
    <source>
        <dbReference type="Pfam" id="PF09350"/>
    </source>
</evidence>
<evidence type="ECO:0000313" key="3">
    <source>
        <dbReference type="Proteomes" id="UP000198741"/>
    </source>
</evidence>
<dbReference type="Proteomes" id="UP000198741">
    <property type="component" value="Chromosome I"/>
</dbReference>
<dbReference type="Pfam" id="PF09350">
    <property type="entry name" value="DJC28_CD"/>
    <property type="match status" value="1"/>
</dbReference>
<evidence type="ECO:0000313" key="2">
    <source>
        <dbReference type="EMBL" id="SDO76530.1"/>
    </source>
</evidence>
<name>A0A1H0M8T2_9ACTN</name>
<accession>A0A1H0M8T2</accession>
<organism evidence="2 3">
    <name type="scientific">Nakamurella panacisegetis</name>
    <dbReference type="NCBI Taxonomy" id="1090615"/>
    <lineage>
        <taxon>Bacteria</taxon>
        <taxon>Bacillati</taxon>
        <taxon>Actinomycetota</taxon>
        <taxon>Actinomycetes</taxon>
        <taxon>Nakamurellales</taxon>
        <taxon>Nakamurellaceae</taxon>
        <taxon>Nakamurella</taxon>
    </lineage>
</organism>
<dbReference type="AlphaFoldDB" id="A0A1H0M8T2"/>
<dbReference type="STRING" id="1090615.SAMN04515671_1942"/>
<reference evidence="2 3" key="1">
    <citation type="submission" date="2016-10" db="EMBL/GenBank/DDBJ databases">
        <authorList>
            <person name="de Groot N.N."/>
        </authorList>
    </citation>
    <scope>NUCLEOTIDE SEQUENCE [LARGE SCALE GENOMIC DNA]</scope>
    <source>
        <strain evidence="3">P4-7,KCTC 19426,CECT 7604</strain>
    </source>
</reference>
<proteinExistence type="predicted"/>
<feature type="domain" description="DnaJ homologue subfamily C member 28 conserved" evidence="1">
    <location>
        <begin position="7"/>
        <end position="75"/>
    </location>
</feature>
<dbReference type="InterPro" id="IPR018961">
    <property type="entry name" value="DnaJ_homolog_subfam-C_membr-28"/>
</dbReference>